<dbReference type="AlphaFoldDB" id="A0AAN7PP64"/>
<gene>
    <name evidence="2" type="ORF">RN001_016411</name>
</gene>
<keyword evidence="3" id="KW-1185">Reference proteome</keyword>
<dbReference type="InterPro" id="IPR003034">
    <property type="entry name" value="SAP_dom"/>
</dbReference>
<feature type="domain" description="SAP" evidence="1">
    <location>
        <begin position="5"/>
        <end position="39"/>
    </location>
</feature>
<dbReference type="Pfam" id="PF02037">
    <property type="entry name" value="SAP"/>
    <property type="match status" value="1"/>
</dbReference>
<organism evidence="2 3">
    <name type="scientific">Aquatica leii</name>
    <dbReference type="NCBI Taxonomy" id="1421715"/>
    <lineage>
        <taxon>Eukaryota</taxon>
        <taxon>Metazoa</taxon>
        <taxon>Ecdysozoa</taxon>
        <taxon>Arthropoda</taxon>
        <taxon>Hexapoda</taxon>
        <taxon>Insecta</taxon>
        <taxon>Pterygota</taxon>
        <taxon>Neoptera</taxon>
        <taxon>Endopterygota</taxon>
        <taxon>Coleoptera</taxon>
        <taxon>Polyphaga</taxon>
        <taxon>Elateriformia</taxon>
        <taxon>Elateroidea</taxon>
        <taxon>Lampyridae</taxon>
        <taxon>Luciolinae</taxon>
        <taxon>Aquatica</taxon>
    </lineage>
</organism>
<evidence type="ECO:0000313" key="3">
    <source>
        <dbReference type="Proteomes" id="UP001353858"/>
    </source>
</evidence>
<comment type="caution">
    <text evidence="2">The sequence shown here is derived from an EMBL/GenBank/DDBJ whole genome shotgun (WGS) entry which is preliminary data.</text>
</comment>
<name>A0AAN7PP64_9COLE</name>
<reference evidence="3" key="1">
    <citation type="submission" date="2023-01" db="EMBL/GenBank/DDBJ databases">
        <title>Key to firefly adult light organ development and bioluminescence: homeobox transcription factors regulate luciferase expression and transportation to peroxisome.</title>
        <authorList>
            <person name="Fu X."/>
        </authorList>
    </citation>
    <scope>NUCLEOTIDE SEQUENCE [LARGE SCALE GENOMIC DNA]</scope>
</reference>
<dbReference type="InterPro" id="IPR036361">
    <property type="entry name" value="SAP_dom_sf"/>
</dbReference>
<dbReference type="EMBL" id="JARPUR010000008">
    <property type="protein sequence ID" value="KAK4872287.1"/>
    <property type="molecule type" value="Genomic_DNA"/>
</dbReference>
<dbReference type="SMART" id="SM00513">
    <property type="entry name" value="SAP"/>
    <property type="match status" value="1"/>
</dbReference>
<dbReference type="PROSITE" id="PS50800">
    <property type="entry name" value="SAP"/>
    <property type="match status" value="1"/>
</dbReference>
<sequence>MEKTISNFKLEELKEKLRRRGLNTTGTKTELFNRMMANDPSGSWMYETDDDEINDDNDVRDVQKDVVTNRKYRYKLVGSHFLARFFLDDGFSLDVTMFLIYY</sequence>
<dbReference type="SUPFAM" id="SSF68906">
    <property type="entry name" value="SAP domain"/>
    <property type="match status" value="1"/>
</dbReference>
<dbReference type="Proteomes" id="UP001353858">
    <property type="component" value="Unassembled WGS sequence"/>
</dbReference>
<proteinExistence type="predicted"/>
<evidence type="ECO:0000259" key="1">
    <source>
        <dbReference type="PROSITE" id="PS50800"/>
    </source>
</evidence>
<dbReference type="Gene3D" id="1.10.720.30">
    <property type="entry name" value="SAP domain"/>
    <property type="match status" value="1"/>
</dbReference>
<protein>
    <recommendedName>
        <fullName evidence="1">SAP domain-containing protein</fullName>
    </recommendedName>
</protein>
<accession>A0AAN7PP64</accession>
<evidence type="ECO:0000313" key="2">
    <source>
        <dbReference type="EMBL" id="KAK4872287.1"/>
    </source>
</evidence>